<dbReference type="Pfam" id="PF01479">
    <property type="entry name" value="S4"/>
    <property type="match status" value="1"/>
</dbReference>
<keyword evidence="5" id="KW-1185">Reference proteome</keyword>
<dbReference type="EMBL" id="WTYE01000001">
    <property type="protein sequence ID" value="MXP30923.1"/>
    <property type="molecule type" value="Genomic_DNA"/>
</dbReference>
<dbReference type="InterPro" id="IPR036986">
    <property type="entry name" value="S4_RNA-bd_sf"/>
</dbReference>
<organism evidence="3 5">
    <name type="scientific">Parerythrobacter jejuensis</name>
    <dbReference type="NCBI Taxonomy" id="795812"/>
    <lineage>
        <taxon>Bacteria</taxon>
        <taxon>Pseudomonadati</taxon>
        <taxon>Pseudomonadota</taxon>
        <taxon>Alphaproteobacteria</taxon>
        <taxon>Sphingomonadales</taxon>
        <taxon>Erythrobacteraceae</taxon>
        <taxon>Parerythrobacter</taxon>
    </lineage>
</organism>
<sequence length="83" mass="9331">MRLDLVLCRLRIVKTRSIARALAESGHMRINSRRVQSGSHPVETEDVLTIPQGQAAIVIEILRLPERRGPASEAQSCYRKLDP</sequence>
<reference evidence="3 5" key="1">
    <citation type="submission" date="2019-12" db="EMBL/GenBank/DDBJ databases">
        <title>Genomic-based taxomic classification of the family Erythrobacteraceae.</title>
        <authorList>
            <person name="Xu L."/>
        </authorList>
    </citation>
    <scope>NUCLEOTIDE SEQUENCE [LARGE SCALE GENOMIC DNA]</scope>
    <source>
        <strain evidence="3 5">JCM 16677</strain>
    </source>
</reference>
<dbReference type="GO" id="GO:0003723">
    <property type="term" value="F:RNA binding"/>
    <property type="evidence" value="ECO:0007669"/>
    <property type="project" value="UniProtKB-KW"/>
</dbReference>
<evidence type="ECO:0000313" key="5">
    <source>
        <dbReference type="Proteomes" id="UP000446786"/>
    </source>
</evidence>
<evidence type="ECO:0000259" key="2">
    <source>
        <dbReference type="SMART" id="SM00363"/>
    </source>
</evidence>
<dbReference type="Gene3D" id="3.10.290.10">
    <property type="entry name" value="RNA-binding S4 domain"/>
    <property type="match status" value="1"/>
</dbReference>
<evidence type="ECO:0000313" key="3">
    <source>
        <dbReference type="EMBL" id="MXP30923.1"/>
    </source>
</evidence>
<dbReference type="CDD" id="cd00165">
    <property type="entry name" value="S4"/>
    <property type="match status" value="1"/>
</dbReference>
<evidence type="ECO:0000313" key="4">
    <source>
        <dbReference type="EMBL" id="MXP33683.1"/>
    </source>
</evidence>
<protein>
    <submittedName>
        <fullName evidence="3">RNA-binding S4 domain-containing protein</fullName>
    </submittedName>
</protein>
<dbReference type="SMART" id="SM00363">
    <property type="entry name" value="S4"/>
    <property type="match status" value="1"/>
</dbReference>
<proteinExistence type="predicted"/>
<dbReference type="InterPro" id="IPR002942">
    <property type="entry name" value="S4_RNA-bd"/>
</dbReference>
<evidence type="ECO:0000256" key="1">
    <source>
        <dbReference type="PROSITE-ProRule" id="PRU00182"/>
    </source>
</evidence>
<accession>A0A845AP24</accession>
<keyword evidence="1" id="KW-0694">RNA-binding</keyword>
<dbReference type="RefSeq" id="WP_160778416.1">
    <property type="nucleotide sequence ID" value="NZ_BAAAZF010000001.1"/>
</dbReference>
<dbReference type="OrthoDB" id="9797176at2"/>
<dbReference type="EMBL" id="WTYE01000001">
    <property type="protein sequence ID" value="MXP33683.1"/>
    <property type="molecule type" value="Genomic_DNA"/>
</dbReference>
<feature type="domain" description="RNA-binding S4" evidence="2">
    <location>
        <begin position="1"/>
        <end position="63"/>
    </location>
</feature>
<gene>
    <name evidence="3" type="ORF">GRI94_03690</name>
    <name evidence="4" type="ORF">GRI94_17780</name>
</gene>
<name>A0A845AP24_9SPHN</name>
<dbReference type="Proteomes" id="UP000446786">
    <property type="component" value="Unassembled WGS sequence"/>
</dbReference>
<dbReference type="PROSITE" id="PS50889">
    <property type="entry name" value="S4"/>
    <property type="match status" value="1"/>
</dbReference>
<dbReference type="AlphaFoldDB" id="A0A845AP24"/>
<comment type="caution">
    <text evidence="3">The sequence shown here is derived from an EMBL/GenBank/DDBJ whole genome shotgun (WGS) entry which is preliminary data.</text>
</comment>
<dbReference type="SUPFAM" id="SSF55174">
    <property type="entry name" value="Alpha-L RNA-binding motif"/>
    <property type="match status" value="1"/>
</dbReference>